<evidence type="ECO:0000256" key="1">
    <source>
        <dbReference type="SAM" id="MobiDB-lite"/>
    </source>
</evidence>
<dbReference type="Pfam" id="PF18962">
    <property type="entry name" value="Por_Secre_tail"/>
    <property type="match status" value="1"/>
</dbReference>
<evidence type="ECO:0000256" key="2">
    <source>
        <dbReference type="SAM" id="SignalP"/>
    </source>
</evidence>
<feature type="signal peptide" evidence="2">
    <location>
        <begin position="1"/>
        <end position="18"/>
    </location>
</feature>
<accession>A0AA37SRN2</accession>
<dbReference type="EMBL" id="BSOH01000020">
    <property type="protein sequence ID" value="GLR18249.1"/>
    <property type="molecule type" value="Genomic_DNA"/>
</dbReference>
<feature type="chain" id="PRO_5041380468" description="Secretion system C-terminal sorting domain-containing protein" evidence="2">
    <location>
        <begin position="19"/>
        <end position="379"/>
    </location>
</feature>
<keyword evidence="2" id="KW-0732">Signal</keyword>
<reference evidence="4" key="1">
    <citation type="journal article" date="2014" name="Int. J. Syst. Evol. Microbiol.">
        <title>Complete genome sequence of Corynebacterium casei LMG S-19264T (=DSM 44701T), isolated from a smear-ripened cheese.</title>
        <authorList>
            <consortium name="US DOE Joint Genome Institute (JGI-PGF)"/>
            <person name="Walter F."/>
            <person name="Albersmeier A."/>
            <person name="Kalinowski J."/>
            <person name="Ruckert C."/>
        </authorList>
    </citation>
    <scope>NUCLEOTIDE SEQUENCE</scope>
    <source>
        <strain evidence="4">NBRC 108769</strain>
    </source>
</reference>
<protein>
    <recommendedName>
        <fullName evidence="3">Secretion system C-terminal sorting domain-containing protein</fullName>
    </recommendedName>
</protein>
<feature type="domain" description="Secretion system C-terminal sorting" evidence="3">
    <location>
        <begin position="301"/>
        <end position="377"/>
    </location>
</feature>
<gene>
    <name evidence="4" type="ORF">GCM10007940_28650</name>
</gene>
<name>A0AA37SRN2_9BACT</name>
<proteinExistence type="predicted"/>
<feature type="compositionally biased region" description="Polar residues" evidence="1">
    <location>
        <begin position="73"/>
        <end position="82"/>
    </location>
</feature>
<evidence type="ECO:0000313" key="5">
    <source>
        <dbReference type="Proteomes" id="UP001156666"/>
    </source>
</evidence>
<dbReference type="Proteomes" id="UP001156666">
    <property type="component" value="Unassembled WGS sequence"/>
</dbReference>
<feature type="region of interest" description="Disordered" evidence="1">
    <location>
        <begin position="68"/>
        <end position="89"/>
    </location>
</feature>
<dbReference type="NCBIfam" id="TIGR04183">
    <property type="entry name" value="Por_Secre_tail"/>
    <property type="match status" value="1"/>
</dbReference>
<sequence>MKKHYLFYLLFISTIAYSQSTEDFETETTGATTFTDNGQDFTIINGSGESTYDIEFFASGGWNGSSPDDKFIDNSSGTPPTNDGSSFTISTTDGTDITITNLYLFVSKRNLTTGVSTTITINGKKDGATVYTITKSAGIIDGANFTPNNGFTFIDFTTEGGANNSILNVDELIISTTGNADYIALDAFQWGEAVIPIELITFNGRTEDTNVKLTWKSASELNNKKFEIEASFDGIGFQKIGEIEGKGTTTEEQNYYFEVKDPRKGISYFRLKQIDFDGQFEYSKVISVNFKDENGEAGEFYPNPSKSGFLNLDYSAEFGAELTVSVFDLSGKYMVNQTKQVLSGENNLIFDLSDLNTGMYIVKVGDKVKSTYRKIIIEK</sequence>
<keyword evidence="5" id="KW-1185">Reference proteome</keyword>
<comment type="caution">
    <text evidence="4">The sequence shown here is derived from an EMBL/GenBank/DDBJ whole genome shotgun (WGS) entry which is preliminary data.</text>
</comment>
<reference evidence="4" key="2">
    <citation type="submission" date="2023-01" db="EMBL/GenBank/DDBJ databases">
        <title>Draft genome sequence of Portibacter lacus strain NBRC 108769.</title>
        <authorList>
            <person name="Sun Q."/>
            <person name="Mori K."/>
        </authorList>
    </citation>
    <scope>NUCLEOTIDE SEQUENCE</scope>
    <source>
        <strain evidence="4">NBRC 108769</strain>
    </source>
</reference>
<evidence type="ECO:0000259" key="3">
    <source>
        <dbReference type="Pfam" id="PF18962"/>
    </source>
</evidence>
<dbReference type="RefSeq" id="WP_235293615.1">
    <property type="nucleotide sequence ID" value="NZ_BSOH01000020.1"/>
</dbReference>
<evidence type="ECO:0000313" key="4">
    <source>
        <dbReference type="EMBL" id="GLR18249.1"/>
    </source>
</evidence>
<dbReference type="InterPro" id="IPR026444">
    <property type="entry name" value="Secre_tail"/>
</dbReference>
<dbReference type="AlphaFoldDB" id="A0AA37SRN2"/>
<organism evidence="4 5">
    <name type="scientific">Portibacter lacus</name>
    <dbReference type="NCBI Taxonomy" id="1099794"/>
    <lineage>
        <taxon>Bacteria</taxon>
        <taxon>Pseudomonadati</taxon>
        <taxon>Bacteroidota</taxon>
        <taxon>Saprospiria</taxon>
        <taxon>Saprospirales</taxon>
        <taxon>Haliscomenobacteraceae</taxon>
        <taxon>Portibacter</taxon>
    </lineage>
</organism>